<dbReference type="Gene3D" id="3.40.50.300">
    <property type="entry name" value="P-loop containing nucleotide triphosphate hydrolases"/>
    <property type="match status" value="1"/>
</dbReference>
<dbReference type="PANTHER" id="PTHR43603">
    <property type="entry name" value="COBW DOMAIN-CONTAINING PROTEIN DDB_G0274527"/>
    <property type="match status" value="1"/>
</dbReference>
<dbReference type="Proteomes" id="UP000198815">
    <property type="component" value="Unassembled WGS sequence"/>
</dbReference>
<dbReference type="SUPFAM" id="SSF90002">
    <property type="entry name" value="Hypothetical protein YjiA, C-terminal domain"/>
    <property type="match status" value="1"/>
</dbReference>
<dbReference type="OrthoDB" id="9808822at2"/>
<dbReference type="SMART" id="SM00833">
    <property type="entry name" value="CobW_C"/>
    <property type="match status" value="1"/>
</dbReference>
<dbReference type="STRING" id="64702.SAMN05443377_11433"/>
<gene>
    <name evidence="2" type="ORF">SAMN05443377_11433</name>
</gene>
<protein>
    <submittedName>
        <fullName evidence="2">GTPase, G3E family</fullName>
    </submittedName>
</protein>
<keyword evidence="3" id="KW-1185">Reference proteome</keyword>
<evidence type="ECO:0000313" key="2">
    <source>
        <dbReference type="EMBL" id="SER86243.1"/>
    </source>
</evidence>
<dbReference type="Pfam" id="PF07683">
    <property type="entry name" value="CobW_C"/>
    <property type="match status" value="1"/>
</dbReference>
<feature type="domain" description="CobW C-terminal" evidence="1">
    <location>
        <begin position="244"/>
        <end position="334"/>
    </location>
</feature>
<proteinExistence type="predicted"/>
<dbReference type="EMBL" id="FOGZ01000014">
    <property type="protein sequence ID" value="SER86243.1"/>
    <property type="molecule type" value="Genomic_DNA"/>
</dbReference>
<dbReference type="InterPro" id="IPR051927">
    <property type="entry name" value="Zn_Chap_cDPG_Synth"/>
</dbReference>
<dbReference type="PANTHER" id="PTHR43603:SF1">
    <property type="entry name" value="ZINC-REGULATED GTPASE METALLOPROTEIN ACTIVATOR 1"/>
    <property type="match status" value="1"/>
</dbReference>
<evidence type="ECO:0000259" key="1">
    <source>
        <dbReference type="SMART" id="SM00833"/>
    </source>
</evidence>
<reference evidence="2 3" key="1">
    <citation type="submission" date="2016-10" db="EMBL/GenBank/DDBJ databases">
        <authorList>
            <person name="de Groot N.N."/>
        </authorList>
    </citation>
    <scope>NUCLEOTIDE SEQUENCE [LARGE SCALE GENOMIC DNA]</scope>
    <source>
        <strain evidence="2 3">DSM 16859</strain>
    </source>
</reference>
<dbReference type="InterPro" id="IPR011629">
    <property type="entry name" value="CobW-like_C"/>
</dbReference>
<dbReference type="RefSeq" id="WP_091969782.1">
    <property type="nucleotide sequence ID" value="NZ_FOGZ01000014.1"/>
</dbReference>
<sequence>MRDDESGGRATKVVLVSGLTETSMATTTTVMQWYVPGLAVVRHHFDPRRETLTRTVCDEHEVLERVELDMTDACLDCTVRADLIATLERLSTQHTYEAVIAQLPATVEAMQVCRALHANPGRAPHVRLAASVVALEGSTACDDLVGPDYLDERELPVREDDLRGVAETASAMVECADAVVCPDAGSRERALIRTLGRPGIALAGSVGELDLAGLLAGVHDHRSCEQWNAVVRRGPLPRHHHAQPWVLDLASARPFHPDRLHAAIRVLGAGARRARGCFWLPSRPTQTCQWDGAGGQLSIGQAGSWGNTRPLTRIVVVGIDEGRDELEEAFRACLLTDDEIAERGQYWERCDDGFTPWLGPLGAGRAG</sequence>
<name>A0A1H9SPC0_9ACTN</name>
<dbReference type="InterPro" id="IPR027417">
    <property type="entry name" value="P-loop_NTPase"/>
</dbReference>
<dbReference type="AlphaFoldDB" id="A0A1H9SPC0"/>
<organism evidence="2 3">
    <name type="scientific">Propionibacterium cyclohexanicum</name>
    <dbReference type="NCBI Taxonomy" id="64702"/>
    <lineage>
        <taxon>Bacteria</taxon>
        <taxon>Bacillati</taxon>
        <taxon>Actinomycetota</taxon>
        <taxon>Actinomycetes</taxon>
        <taxon>Propionibacteriales</taxon>
        <taxon>Propionibacteriaceae</taxon>
        <taxon>Propionibacterium</taxon>
    </lineage>
</organism>
<accession>A0A1H9SPC0</accession>
<evidence type="ECO:0000313" key="3">
    <source>
        <dbReference type="Proteomes" id="UP000198815"/>
    </source>
</evidence>